<feature type="transmembrane region" description="Helical" evidence="5">
    <location>
        <begin position="152"/>
        <end position="175"/>
    </location>
</feature>
<evidence type="ECO:0000256" key="4">
    <source>
        <dbReference type="ARBA" id="ARBA00023136"/>
    </source>
</evidence>
<keyword evidence="8" id="KW-1185">Reference proteome</keyword>
<feature type="transmembrane region" description="Helical" evidence="5">
    <location>
        <begin position="297"/>
        <end position="317"/>
    </location>
</feature>
<comment type="caution">
    <text evidence="7">The sequence shown here is derived from an EMBL/GenBank/DDBJ whole genome shotgun (WGS) entry which is preliminary data.</text>
</comment>
<dbReference type="GO" id="GO:0046943">
    <property type="term" value="F:carboxylic acid transmembrane transporter activity"/>
    <property type="evidence" value="ECO:0007669"/>
    <property type="project" value="TreeGrafter"/>
</dbReference>
<dbReference type="InterPro" id="IPR036259">
    <property type="entry name" value="MFS_trans_sf"/>
</dbReference>
<dbReference type="PANTHER" id="PTHR23508">
    <property type="entry name" value="CARBOXYLIC ACID TRANSPORTER PROTEIN HOMOLOG"/>
    <property type="match status" value="1"/>
</dbReference>
<dbReference type="InterPro" id="IPR005829">
    <property type="entry name" value="Sugar_transporter_CS"/>
</dbReference>
<evidence type="ECO:0000256" key="5">
    <source>
        <dbReference type="SAM" id="Phobius"/>
    </source>
</evidence>
<feature type="transmembrane region" description="Helical" evidence="5">
    <location>
        <begin position="181"/>
        <end position="200"/>
    </location>
</feature>
<dbReference type="SUPFAM" id="SSF103473">
    <property type="entry name" value="MFS general substrate transporter"/>
    <property type="match status" value="1"/>
</dbReference>
<feature type="transmembrane region" description="Helical" evidence="5">
    <location>
        <begin position="360"/>
        <end position="379"/>
    </location>
</feature>
<dbReference type="Gene3D" id="1.20.1250.20">
    <property type="entry name" value="MFS general substrate transporter like domains"/>
    <property type="match status" value="2"/>
</dbReference>
<comment type="subcellular location">
    <subcellularLocation>
        <location evidence="1">Cell membrane</location>
        <topology evidence="1">Multi-pass membrane protein</topology>
    </subcellularLocation>
</comment>
<feature type="transmembrane region" description="Helical" evidence="5">
    <location>
        <begin position="385"/>
        <end position="406"/>
    </location>
</feature>
<dbReference type="PROSITE" id="PS00217">
    <property type="entry name" value="SUGAR_TRANSPORT_2"/>
    <property type="match status" value="1"/>
</dbReference>
<keyword evidence="4 5" id="KW-0472">Membrane</keyword>
<feature type="transmembrane region" description="Helical" evidence="5">
    <location>
        <begin position="232"/>
        <end position="252"/>
    </location>
</feature>
<feature type="transmembrane region" description="Helical" evidence="5">
    <location>
        <begin position="323"/>
        <end position="348"/>
    </location>
</feature>
<evidence type="ECO:0000313" key="7">
    <source>
        <dbReference type="EMBL" id="TDQ04952.1"/>
    </source>
</evidence>
<dbReference type="FunFam" id="1.20.1250.20:FF:000253">
    <property type="entry name" value="Transporter, major facilitator family"/>
    <property type="match status" value="1"/>
</dbReference>
<proteinExistence type="predicted"/>
<dbReference type="CDD" id="cd17371">
    <property type="entry name" value="MFS_MucK"/>
    <property type="match status" value="1"/>
</dbReference>
<dbReference type="Pfam" id="PF07690">
    <property type="entry name" value="MFS_1"/>
    <property type="match status" value="1"/>
</dbReference>
<evidence type="ECO:0000256" key="2">
    <source>
        <dbReference type="ARBA" id="ARBA00022692"/>
    </source>
</evidence>
<reference evidence="7 8" key="1">
    <citation type="submission" date="2019-03" db="EMBL/GenBank/DDBJ databases">
        <title>Genomic Encyclopedia of Type Strains, Phase IV (KMG-IV): sequencing the most valuable type-strain genomes for metagenomic binning, comparative biology and taxonomic classification.</title>
        <authorList>
            <person name="Goeker M."/>
        </authorList>
    </citation>
    <scope>NUCLEOTIDE SEQUENCE [LARGE SCALE GENOMIC DNA]</scope>
    <source>
        <strain evidence="7 8">DSM 45361</strain>
    </source>
</reference>
<feature type="domain" description="Major facilitator superfamily (MFS) profile" evidence="6">
    <location>
        <begin position="27"/>
        <end position="410"/>
    </location>
</feature>
<gene>
    <name evidence="7" type="ORF">EV186_101915</name>
</gene>
<dbReference type="GO" id="GO:0005886">
    <property type="term" value="C:plasma membrane"/>
    <property type="evidence" value="ECO:0007669"/>
    <property type="project" value="UniProtKB-SubCell"/>
</dbReference>
<dbReference type="EMBL" id="SNXZ01000001">
    <property type="protein sequence ID" value="TDQ04952.1"/>
    <property type="molecule type" value="Genomic_DNA"/>
</dbReference>
<keyword evidence="3 5" id="KW-1133">Transmembrane helix</keyword>
<feature type="transmembrane region" description="Helical" evidence="5">
    <location>
        <begin position="91"/>
        <end position="112"/>
    </location>
</feature>
<organism evidence="7 8">
    <name type="scientific">Labedaea rhizosphaerae</name>
    <dbReference type="NCBI Taxonomy" id="598644"/>
    <lineage>
        <taxon>Bacteria</taxon>
        <taxon>Bacillati</taxon>
        <taxon>Actinomycetota</taxon>
        <taxon>Actinomycetes</taxon>
        <taxon>Pseudonocardiales</taxon>
        <taxon>Pseudonocardiaceae</taxon>
        <taxon>Labedaea</taxon>
    </lineage>
</organism>
<protein>
    <submittedName>
        <fullName evidence="7">Putative MFS family arabinose efflux permease</fullName>
    </submittedName>
</protein>
<evidence type="ECO:0000256" key="1">
    <source>
        <dbReference type="ARBA" id="ARBA00004651"/>
    </source>
</evidence>
<feature type="transmembrane region" description="Helical" evidence="5">
    <location>
        <begin position="65"/>
        <end position="84"/>
    </location>
</feature>
<accession>A0A4R6SNH3</accession>
<keyword evidence="2 5" id="KW-0812">Transmembrane</keyword>
<dbReference type="OrthoDB" id="9787026at2"/>
<dbReference type="PROSITE" id="PS50850">
    <property type="entry name" value="MFS"/>
    <property type="match status" value="1"/>
</dbReference>
<dbReference type="Proteomes" id="UP000295444">
    <property type="component" value="Unassembled WGS sequence"/>
</dbReference>
<dbReference type="InterPro" id="IPR011701">
    <property type="entry name" value="MFS"/>
</dbReference>
<dbReference type="RefSeq" id="WP_133847785.1">
    <property type="nucleotide sequence ID" value="NZ_SNXZ01000001.1"/>
</dbReference>
<evidence type="ECO:0000259" key="6">
    <source>
        <dbReference type="PROSITE" id="PS50850"/>
    </source>
</evidence>
<dbReference type="PANTHER" id="PTHR23508:SF10">
    <property type="entry name" value="CARBOXYLIC ACID TRANSPORTER PROTEIN HOMOLOG"/>
    <property type="match status" value="1"/>
</dbReference>
<sequence length="415" mass="43949">MATVHQLPATDKGLGWYRQLPKPGKRAFVGAFLGWGLDSYDYWVLPLSVTAIAATFGLTNGQSGLLATTTLVCSAVGGVLAGALADRIGRVRTLIVTVLVYAICTALCGLAPNYETLLVLRGLQGVGFGGEWATGAVLVAEYIGARHRGRAVAVVQSAWAVGWALAVGVYVLVFSIADDRWAWRILFLTGVLPALAVFVLRRGASDAPVYQEKRERGNLIDIVRPDLVRTTVFASILSTGLQGGYYTIATWLPAFLSKEKHLPATGVGGFLAFTIAGAFTGYLVGGHLADRLGRKPTFQLFAVLSAVAIVLYTSLPAGANGYVMYLGFPLGFCSSAIFSGMGAYLAELFPVRVRATGQGFTYNFGRGVGAFFPTVIGVLSTSFGLGGAMSFGAVAYVLAFVALFWLPETRGRELT</sequence>
<evidence type="ECO:0000256" key="3">
    <source>
        <dbReference type="ARBA" id="ARBA00022989"/>
    </source>
</evidence>
<dbReference type="AlphaFoldDB" id="A0A4R6SNH3"/>
<evidence type="ECO:0000313" key="8">
    <source>
        <dbReference type="Proteomes" id="UP000295444"/>
    </source>
</evidence>
<dbReference type="InterPro" id="IPR020846">
    <property type="entry name" value="MFS_dom"/>
</dbReference>
<name>A0A4R6SNH3_LABRH</name>
<feature type="transmembrane region" description="Helical" evidence="5">
    <location>
        <begin position="264"/>
        <end position="285"/>
    </location>
</feature>
<feature type="transmembrane region" description="Helical" evidence="5">
    <location>
        <begin position="118"/>
        <end position="140"/>
    </location>
</feature>